<dbReference type="GO" id="GO:0005634">
    <property type="term" value="C:nucleus"/>
    <property type="evidence" value="ECO:0007669"/>
    <property type="project" value="UniProtKB-SubCell"/>
</dbReference>
<feature type="compositionally biased region" description="Low complexity" evidence="6">
    <location>
        <begin position="21"/>
        <end position="33"/>
    </location>
</feature>
<dbReference type="GO" id="GO:0007062">
    <property type="term" value="P:sister chromatid cohesion"/>
    <property type="evidence" value="ECO:0007669"/>
    <property type="project" value="TreeGrafter"/>
</dbReference>
<dbReference type="InterPro" id="IPR027417">
    <property type="entry name" value="P-loop_NTPase"/>
</dbReference>
<evidence type="ECO:0000313" key="10">
    <source>
        <dbReference type="Proteomes" id="UP000663825"/>
    </source>
</evidence>
<sequence length="173" mass="19715">MTVILLTEITLSDDTNIPIQSTTTTTTDSSTASNDDRNYPSQLETKQIYDIEDKFELNYKRLHDDLKKINYEQVNKEGKSLIKQIFKSAPLFLLDEVDVALDNTNIGKVADFIREQLASKFQCIIISLKEQFYSRAGALIAIFPKPGDCITSYCFTLGLNQYDERENIANRRG</sequence>
<evidence type="ECO:0000259" key="7">
    <source>
        <dbReference type="Pfam" id="PF02463"/>
    </source>
</evidence>
<evidence type="ECO:0000256" key="3">
    <source>
        <dbReference type="ARBA" id="ARBA00022776"/>
    </source>
</evidence>
<evidence type="ECO:0000256" key="5">
    <source>
        <dbReference type="ARBA" id="ARBA00023306"/>
    </source>
</evidence>
<dbReference type="Proteomes" id="UP000663872">
    <property type="component" value="Unassembled WGS sequence"/>
</dbReference>
<dbReference type="OrthoDB" id="5575062at2759"/>
<dbReference type="Proteomes" id="UP000663825">
    <property type="component" value="Unassembled WGS sequence"/>
</dbReference>
<comment type="subcellular location">
    <subcellularLocation>
        <location evidence="1">Nucleus</location>
    </subcellularLocation>
</comment>
<evidence type="ECO:0000256" key="4">
    <source>
        <dbReference type="ARBA" id="ARBA00023242"/>
    </source>
</evidence>
<dbReference type="GO" id="GO:0051301">
    <property type="term" value="P:cell division"/>
    <property type="evidence" value="ECO:0007669"/>
    <property type="project" value="UniProtKB-KW"/>
</dbReference>
<name>A0A817RPX2_9BILA</name>
<dbReference type="AlphaFoldDB" id="A0A817RPX2"/>
<feature type="domain" description="RecF/RecN/SMC N-terminal" evidence="7">
    <location>
        <begin position="85"/>
        <end position="146"/>
    </location>
</feature>
<evidence type="ECO:0000256" key="1">
    <source>
        <dbReference type="ARBA" id="ARBA00004123"/>
    </source>
</evidence>
<accession>A0A817RPX2</accession>
<dbReference type="SUPFAM" id="SSF52540">
    <property type="entry name" value="P-loop containing nucleoside triphosphate hydrolases"/>
    <property type="match status" value="1"/>
</dbReference>
<dbReference type="PANTHER" id="PTHR18937:SF12">
    <property type="entry name" value="STRUCTURAL MAINTENANCE OF CHROMOSOMES PROTEIN"/>
    <property type="match status" value="1"/>
</dbReference>
<dbReference type="InterPro" id="IPR003395">
    <property type="entry name" value="RecF/RecN/SMC_N"/>
</dbReference>
<keyword evidence="2" id="KW-0132">Cell division</keyword>
<reference evidence="8" key="1">
    <citation type="submission" date="2021-02" db="EMBL/GenBank/DDBJ databases">
        <authorList>
            <person name="Nowell W R."/>
        </authorList>
    </citation>
    <scope>NUCLEOTIDE SEQUENCE</scope>
</reference>
<feature type="region of interest" description="Disordered" evidence="6">
    <location>
        <begin position="17"/>
        <end position="39"/>
    </location>
</feature>
<dbReference type="EMBL" id="CAJNXB010002623">
    <property type="protein sequence ID" value="CAF3265250.1"/>
    <property type="molecule type" value="Genomic_DNA"/>
</dbReference>
<keyword evidence="5" id="KW-0131">Cell cycle</keyword>
<evidence type="ECO:0000313" key="9">
    <source>
        <dbReference type="EMBL" id="CAF3617105.1"/>
    </source>
</evidence>
<keyword evidence="3" id="KW-0498">Mitosis</keyword>
<dbReference type="PANTHER" id="PTHR18937">
    <property type="entry name" value="STRUCTURAL MAINTENANCE OF CHROMOSOMES SMC FAMILY MEMBER"/>
    <property type="match status" value="1"/>
</dbReference>
<dbReference type="GO" id="GO:0003677">
    <property type="term" value="F:DNA binding"/>
    <property type="evidence" value="ECO:0007669"/>
    <property type="project" value="TreeGrafter"/>
</dbReference>
<dbReference type="EMBL" id="CAJNYT010003927">
    <property type="protein sequence ID" value="CAF3617105.1"/>
    <property type="molecule type" value="Genomic_DNA"/>
</dbReference>
<evidence type="ECO:0000256" key="6">
    <source>
        <dbReference type="SAM" id="MobiDB-lite"/>
    </source>
</evidence>
<organism evidence="8 10">
    <name type="scientific">Rotaria socialis</name>
    <dbReference type="NCBI Taxonomy" id="392032"/>
    <lineage>
        <taxon>Eukaryota</taxon>
        <taxon>Metazoa</taxon>
        <taxon>Spiralia</taxon>
        <taxon>Gnathifera</taxon>
        <taxon>Rotifera</taxon>
        <taxon>Eurotatoria</taxon>
        <taxon>Bdelloidea</taxon>
        <taxon>Philodinida</taxon>
        <taxon>Philodinidae</taxon>
        <taxon>Rotaria</taxon>
    </lineage>
</organism>
<dbReference type="GO" id="GO:0008278">
    <property type="term" value="C:cohesin complex"/>
    <property type="evidence" value="ECO:0007669"/>
    <property type="project" value="TreeGrafter"/>
</dbReference>
<dbReference type="Pfam" id="PF02463">
    <property type="entry name" value="SMC_N"/>
    <property type="match status" value="1"/>
</dbReference>
<keyword evidence="4" id="KW-0539">Nucleus</keyword>
<gene>
    <name evidence="9" type="ORF">GRG538_LOCUS23474</name>
    <name evidence="8" type="ORF">TIS948_LOCUS16025</name>
</gene>
<evidence type="ECO:0000313" key="8">
    <source>
        <dbReference type="EMBL" id="CAF3265250.1"/>
    </source>
</evidence>
<dbReference type="Gene3D" id="3.40.50.300">
    <property type="entry name" value="P-loop containing nucleotide triphosphate hydrolases"/>
    <property type="match status" value="1"/>
</dbReference>
<protein>
    <recommendedName>
        <fullName evidence="7">RecF/RecN/SMC N-terminal domain-containing protein</fullName>
    </recommendedName>
</protein>
<evidence type="ECO:0000256" key="2">
    <source>
        <dbReference type="ARBA" id="ARBA00022618"/>
    </source>
</evidence>
<comment type="caution">
    <text evidence="8">The sequence shown here is derived from an EMBL/GenBank/DDBJ whole genome shotgun (WGS) entry which is preliminary data.</text>
</comment>
<proteinExistence type="predicted"/>